<comment type="caution">
    <text evidence="3">The sequence shown here is derived from an EMBL/GenBank/DDBJ whole genome shotgun (WGS) entry which is preliminary data.</text>
</comment>
<organism evidence="3 4">
    <name type="scientific">Maribacter algarum</name>
    <name type="common">ex Zhang et al. 2020</name>
    <dbReference type="NCBI Taxonomy" id="2578118"/>
    <lineage>
        <taxon>Bacteria</taxon>
        <taxon>Pseudomonadati</taxon>
        <taxon>Bacteroidota</taxon>
        <taxon>Flavobacteriia</taxon>
        <taxon>Flavobacteriales</taxon>
        <taxon>Flavobacteriaceae</taxon>
        <taxon>Maribacter</taxon>
    </lineage>
</organism>
<dbReference type="Proteomes" id="UP000310314">
    <property type="component" value="Unassembled WGS sequence"/>
</dbReference>
<accession>A0A5S3PZM5</accession>
<proteinExistence type="inferred from homology"/>
<dbReference type="OrthoDB" id="9788221at2"/>
<feature type="active site" evidence="2">
    <location>
        <position position="48"/>
    </location>
</feature>
<dbReference type="SUPFAM" id="SSF54506">
    <property type="entry name" value="Diaminopimelate epimerase-like"/>
    <property type="match status" value="1"/>
</dbReference>
<comment type="similarity">
    <text evidence="1">Belongs to the PhzF family.</text>
</comment>
<sequence>MQQIKFYIVDVFAIQKYAGNQLAVFVDLEQKLSDEQMLQMTREINFAESTFIRSIEDDGSFGVRIFTTEYEVPFAGHPTLGTAYILAKHLDKKRSTKIVLRLKVGDVPVTISNPQELEESRFTMQQAQPEFGASYSAETVSDAFDIPLDYFDVSMPIQDVNTGLPYLIIFLKDLESIGNLKLNPDKIEQFLKQEKLFKSNNPRGLTTNLFFVTRETAEKQNSYHTRMMVLEDASIWEDAATGSANGCFLAYLLKHDNPKQSVIVEQGFEMGRNSILYLDGAMKENEYILKVGGQVVPVSEGMWSI</sequence>
<dbReference type="PANTHER" id="PTHR13774">
    <property type="entry name" value="PHENAZINE BIOSYNTHESIS PROTEIN"/>
    <property type="match status" value="1"/>
</dbReference>
<keyword evidence="4" id="KW-1185">Reference proteome</keyword>
<evidence type="ECO:0000256" key="1">
    <source>
        <dbReference type="ARBA" id="ARBA00008270"/>
    </source>
</evidence>
<reference evidence="3 4" key="1">
    <citation type="submission" date="2019-05" db="EMBL/GenBank/DDBJ databases">
        <authorList>
            <person name="Zhang J.-Y."/>
            <person name="Feg X."/>
            <person name="Du Z.-J."/>
        </authorList>
    </citation>
    <scope>NUCLEOTIDE SEQUENCE [LARGE SCALE GENOMIC DNA]</scope>
    <source>
        <strain evidence="3 4">RZ26</strain>
    </source>
</reference>
<dbReference type="AlphaFoldDB" id="A0A5S3PZM5"/>
<dbReference type="PIRSF" id="PIRSF016184">
    <property type="entry name" value="PhzC_PhzF"/>
    <property type="match status" value="1"/>
</dbReference>
<name>A0A5S3PZM5_9FLAO</name>
<dbReference type="GO" id="GO:0016853">
    <property type="term" value="F:isomerase activity"/>
    <property type="evidence" value="ECO:0007669"/>
    <property type="project" value="TreeGrafter"/>
</dbReference>
<dbReference type="Pfam" id="PF02567">
    <property type="entry name" value="PhzC-PhzF"/>
    <property type="match status" value="1"/>
</dbReference>
<dbReference type="Gene3D" id="3.10.310.10">
    <property type="entry name" value="Diaminopimelate Epimerase, Chain A, domain 1"/>
    <property type="match status" value="2"/>
</dbReference>
<dbReference type="PANTHER" id="PTHR13774:SF32">
    <property type="entry name" value="ANTISENSE-ENHANCING SEQUENCE 1"/>
    <property type="match status" value="1"/>
</dbReference>
<evidence type="ECO:0000313" key="3">
    <source>
        <dbReference type="EMBL" id="TMM58777.1"/>
    </source>
</evidence>
<dbReference type="NCBIfam" id="TIGR00654">
    <property type="entry name" value="PhzF_family"/>
    <property type="match status" value="1"/>
</dbReference>
<evidence type="ECO:0000313" key="4">
    <source>
        <dbReference type="Proteomes" id="UP000310314"/>
    </source>
</evidence>
<evidence type="ECO:0000256" key="2">
    <source>
        <dbReference type="PIRSR" id="PIRSR016184-1"/>
    </source>
</evidence>
<protein>
    <submittedName>
        <fullName evidence="3">PhzF family phenazine biosynthesis protein</fullName>
    </submittedName>
</protein>
<dbReference type="GO" id="GO:0005737">
    <property type="term" value="C:cytoplasm"/>
    <property type="evidence" value="ECO:0007669"/>
    <property type="project" value="TreeGrafter"/>
</dbReference>
<dbReference type="RefSeq" id="WP_138656710.1">
    <property type="nucleotide sequence ID" value="NZ_VATY01000001.1"/>
</dbReference>
<dbReference type="InterPro" id="IPR003719">
    <property type="entry name" value="Phenazine_PhzF-like"/>
</dbReference>
<gene>
    <name evidence="3" type="ORF">FEE95_04925</name>
</gene>
<dbReference type="EMBL" id="VATY01000001">
    <property type="protein sequence ID" value="TMM58777.1"/>
    <property type="molecule type" value="Genomic_DNA"/>
</dbReference>